<dbReference type="InterPro" id="IPR013525">
    <property type="entry name" value="ABC2_TM"/>
</dbReference>
<dbReference type="PROSITE" id="PS50893">
    <property type="entry name" value="ABC_TRANSPORTER_2"/>
    <property type="match status" value="2"/>
</dbReference>
<dbReference type="Gene3D" id="3.40.50.300">
    <property type="entry name" value="P-loop containing nucleotide triphosphate hydrolases"/>
    <property type="match status" value="2"/>
</dbReference>
<reference evidence="12" key="1">
    <citation type="journal article" date="2017" name="Nature">
        <title>The genome of Chenopodium quinoa.</title>
        <authorList>
            <person name="Jarvis D.E."/>
            <person name="Ho Y.S."/>
            <person name="Lightfoot D.J."/>
            <person name="Schmoeckel S.M."/>
            <person name="Li B."/>
            <person name="Borm T.J.A."/>
            <person name="Ohyanagi H."/>
            <person name="Mineta K."/>
            <person name="Michell C.T."/>
            <person name="Saber N."/>
            <person name="Kharbatia N.M."/>
            <person name="Rupper R.R."/>
            <person name="Sharp A.R."/>
            <person name="Dally N."/>
            <person name="Boughton B.A."/>
            <person name="Woo Y.H."/>
            <person name="Gao G."/>
            <person name="Schijlen E.G.W.M."/>
            <person name="Guo X."/>
            <person name="Momin A.A."/>
            <person name="Negrao S."/>
            <person name="Al-Babili S."/>
            <person name="Gehring C."/>
            <person name="Roessner U."/>
            <person name="Jung C."/>
            <person name="Murphy K."/>
            <person name="Arold S.T."/>
            <person name="Gojobori T."/>
            <person name="van der Linden C.G."/>
            <person name="van Loo E.N."/>
            <person name="Jellen E.N."/>
            <person name="Maughan P.J."/>
            <person name="Tester M."/>
        </authorList>
    </citation>
    <scope>NUCLEOTIDE SEQUENCE [LARGE SCALE GENOMIC DNA]</scope>
    <source>
        <strain evidence="12">cv. PI 614886</strain>
    </source>
</reference>
<evidence type="ECO:0000256" key="5">
    <source>
        <dbReference type="ARBA" id="ARBA00022737"/>
    </source>
</evidence>
<feature type="domain" description="ABC transporter" evidence="11">
    <location>
        <begin position="109"/>
        <end position="382"/>
    </location>
</feature>
<dbReference type="InterPro" id="IPR017871">
    <property type="entry name" value="ABC_transporter-like_CS"/>
</dbReference>
<feature type="transmembrane region" description="Helical" evidence="10">
    <location>
        <begin position="1191"/>
        <end position="1217"/>
    </location>
</feature>
<dbReference type="PROSITE" id="PS00211">
    <property type="entry name" value="ABC_TRANSPORTER_1"/>
    <property type="match status" value="1"/>
</dbReference>
<dbReference type="InterPro" id="IPR003439">
    <property type="entry name" value="ABC_transporter-like_ATP-bd"/>
</dbReference>
<evidence type="ECO:0000256" key="9">
    <source>
        <dbReference type="ARBA" id="ARBA00023136"/>
    </source>
</evidence>
<dbReference type="InterPro" id="IPR034003">
    <property type="entry name" value="ABCG_PDR_2"/>
</dbReference>
<dbReference type="PANTHER" id="PTHR19241">
    <property type="entry name" value="ATP-BINDING CASSETTE TRANSPORTER"/>
    <property type="match status" value="1"/>
</dbReference>
<dbReference type="Pfam" id="PF14510">
    <property type="entry name" value="ABC_trans_N"/>
    <property type="match status" value="1"/>
</dbReference>
<evidence type="ECO:0000313" key="13">
    <source>
        <dbReference type="Proteomes" id="UP000596660"/>
    </source>
</evidence>
<evidence type="ECO:0000256" key="6">
    <source>
        <dbReference type="ARBA" id="ARBA00022741"/>
    </source>
</evidence>
<evidence type="ECO:0000256" key="8">
    <source>
        <dbReference type="ARBA" id="ARBA00022989"/>
    </source>
</evidence>
<dbReference type="EnsemblPlants" id="AUR62033538-RA">
    <property type="protein sequence ID" value="AUR62033538-RA:cds"/>
    <property type="gene ID" value="AUR62033538"/>
</dbReference>
<feature type="transmembrane region" description="Helical" evidence="10">
    <location>
        <begin position="1000"/>
        <end position="1023"/>
    </location>
</feature>
<feature type="transmembrane region" description="Helical" evidence="10">
    <location>
        <begin position="548"/>
        <end position="568"/>
    </location>
</feature>
<sequence length="1222" mass="139620">MKMSAYDSGIPGSWKIEKEEEKLKIYEKKIDVQKMGRQEMKMLVDNLLAKDDHQNFLRQIRDRFDRVGVEIPKIEVRFENLSVKGDVHVGSRALPTLFNSTINSLEAILGLVRVAPSNKKTLNILHQVNGIIRPSRMTLLLGPPSSGKTTLLLALAGKLDRDLKVNGKITYCGHDLNEFVPKKTCAYVSQNDLHYGEMTVRETLVFSGQCLGVGAKYELLQELLKKESEAGFKSNPELDAYMKGMALEGHETSLVTEYLLKILGLDRCANTVVGDDMRRGISGGERKRLTIGEMIAGPAKVLLMDEISTGLDSSTTYQICKYISEIVHIMDMTTIISLLQPTPQVYELFDDIILISDGQIVYQGPREYVLDFFEYVGFKCPERKEVASFLQEVTSKKDQPQYWFKDQKYHYVSIPELVEAFRSFHVGQKLALDLRVPYLRERTHPLALVKENYKTTMHHATVTDGEKYLGVIFLSMSNFVLNGMAETTLTVIGLPIFYKQRDSLFYPSWGYALPIWVLRIPVSFFESILWTVLTYYTIGYAPGVTRFFYQWLAYFSIYQMALSFFRSISAIGRTIVIATTACMILLLLMFVLSGFVIAKGDISPWMLWAYYVSPMMYGQHALVINEFLDKRWNIEMRSLGYEGDRLQLLQDVSGAFRPGVLTALIGVTGAGKTTLMDVLAGKKTRGYVEGSIYVSGYPKNQETFARISGYCEQIDIHSPHLTVYESLLYSAWLRLSSNINQNTRMRFIEEVMRLIELEPLRDAIVGLPGINGLSIEQRKRLTIAVELVANPSILFMDEPTSGLDARAAAIVMRTMKSIKNTGRTIVCTIHQPSVDIFEAFDELLLMKRGGQIIYSGPLGDNSYKLIEYFEDIPGVPKNIDGYNPATWVLDITSPQEESKMGLDFAQIYAKSQLYQMNEKIIKEFSSPPQDSKDLLFATKYSQSFLVQFQACFWKQHRSYWQNPSYTCVRLFMTVFMGALLGLIFWDKGGKFSKLQDLKNLLGIIYSAIVFLAASNALNVQAVFASERTVFYRERAAKMYSSLPFALAQLAIETIYLAIVNCIYALILYSMIGFEWTTMKFFYFYYFIFMCFTYHTLLGLMLVSLTPRHEFASIFMTFFATFWNIFAGFFLPRPQIPIWWRWCYWASPVSWTMYGMVTSQIGDKSSPIEILETNRVPLNILLNDFLGYDFNFLPIVVVAHLLWVVFFLLVFTCGVKFLNFQKR</sequence>
<dbReference type="InterPro" id="IPR027417">
    <property type="entry name" value="P-loop_NTPase"/>
</dbReference>
<feature type="transmembrane region" description="Helical" evidence="10">
    <location>
        <begin position="510"/>
        <end position="536"/>
    </location>
</feature>
<comment type="subcellular location">
    <subcellularLocation>
        <location evidence="1">Membrane</location>
        <topology evidence="1">Multi-pass membrane protein</topology>
    </subcellularLocation>
</comment>
<dbReference type="FunFam" id="3.40.50.300:FF:000157">
    <property type="entry name" value="ABC transporter G family member 34"/>
    <property type="match status" value="1"/>
</dbReference>
<reference evidence="12" key="2">
    <citation type="submission" date="2021-03" db="UniProtKB">
        <authorList>
            <consortium name="EnsemblPlants"/>
        </authorList>
    </citation>
    <scope>IDENTIFICATION</scope>
</reference>
<dbReference type="Pfam" id="PF01061">
    <property type="entry name" value="ABC2_membrane"/>
    <property type="match status" value="2"/>
</dbReference>
<feature type="transmembrane region" description="Helical" evidence="10">
    <location>
        <begin position="967"/>
        <end position="985"/>
    </location>
</feature>
<dbReference type="OMA" id="QWLAYFS"/>
<dbReference type="GO" id="GO:0005886">
    <property type="term" value="C:plasma membrane"/>
    <property type="evidence" value="ECO:0007669"/>
    <property type="project" value="UniProtKB-ARBA"/>
</dbReference>
<feature type="transmembrane region" description="Helical" evidence="10">
    <location>
        <begin position="1110"/>
        <end position="1130"/>
    </location>
</feature>
<dbReference type="GO" id="GO:0016887">
    <property type="term" value="F:ATP hydrolysis activity"/>
    <property type="evidence" value="ECO:0007669"/>
    <property type="project" value="InterPro"/>
</dbReference>
<dbReference type="SUPFAM" id="SSF52540">
    <property type="entry name" value="P-loop containing nucleoside triphosphate hydrolases"/>
    <property type="match status" value="2"/>
</dbReference>
<keyword evidence="13" id="KW-1185">Reference proteome</keyword>
<dbReference type="InterPro" id="IPR029481">
    <property type="entry name" value="ABC_trans_N"/>
</dbReference>
<dbReference type="GO" id="GO:0140359">
    <property type="term" value="F:ABC-type transporter activity"/>
    <property type="evidence" value="ECO:0007669"/>
    <property type="project" value="InterPro"/>
</dbReference>
<protein>
    <recommendedName>
        <fullName evidence="11">ABC transporter domain-containing protein</fullName>
    </recommendedName>
</protein>
<evidence type="ECO:0000256" key="1">
    <source>
        <dbReference type="ARBA" id="ARBA00004141"/>
    </source>
</evidence>
<evidence type="ECO:0000256" key="7">
    <source>
        <dbReference type="ARBA" id="ARBA00022840"/>
    </source>
</evidence>
<evidence type="ECO:0000256" key="10">
    <source>
        <dbReference type="SAM" id="Phobius"/>
    </source>
</evidence>
<keyword evidence="8 10" id="KW-1133">Transmembrane helix</keyword>
<dbReference type="Proteomes" id="UP000596660">
    <property type="component" value="Unplaced"/>
</dbReference>
<evidence type="ECO:0000256" key="3">
    <source>
        <dbReference type="ARBA" id="ARBA00022448"/>
    </source>
</evidence>
<dbReference type="FunFam" id="3.40.50.300:FF:000179">
    <property type="entry name" value="ABC transporter G family member 34"/>
    <property type="match status" value="1"/>
</dbReference>
<feature type="transmembrane region" description="Helical" evidence="10">
    <location>
        <begin position="575"/>
        <end position="596"/>
    </location>
</feature>
<evidence type="ECO:0000256" key="4">
    <source>
        <dbReference type="ARBA" id="ARBA00022692"/>
    </source>
</evidence>
<dbReference type="AlphaFoldDB" id="A0A803MQI7"/>
<keyword evidence="9 10" id="KW-0472">Membrane</keyword>
<accession>A0A803MQI7</accession>
<feature type="transmembrane region" description="Helical" evidence="10">
    <location>
        <begin position="608"/>
        <end position="628"/>
    </location>
</feature>
<feature type="transmembrane region" description="Helical" evidence="10">
    <location>
        <begin position="479"/>
        <end position="498"/>
    </location>
</feature>
<feature type="transmembrane region" description="Helical" evidence="10">
    <location>
        <begin position="1083"/>
        <end position="1103"/>
    </location>
</feature>
<keyword evidence="5" id="KW-0677">Repeat</keyword>
<comment type="similarity">
    <text evidence="2">Belongs to the ABC transporter superfamily. ABCG family. PDR (TC 3.A.1.205) subfamily.</text>
</comment>
<dbReference type="Pfam" id="PF00005">
    <property type="entry name" value="ABC_tran"/>
    <property type="match status" value="2"/>
</dbReference>
<feature type="domain" description="ABC transporter" evidence="11">
    <location>
        <begin position="634"/>
        <end position="873"/>
    </location>
</feature>
<proteinExistence type="inferred from homology"/>
<keyword evidence="4 10" id="KW-0812">Transmembrane</keyword>
<keyword evidence="6" id="KW-0547">Nucleotide-binding</keyword>
<organism evidence="12 13">
    <name type="scientific">Chenopodium quinoa</name>
    <name type="common">Quinoa</name>
    <dbReference type="NCBI Taxonomy" id="63459"/>
    <lineage>
        <taxon>Eukaryota</taxon>
        <taxon>Viridiplantae</taxon>
        <taxon>Streptophyta</taxon>
        <taxon>Embryophyta</taxon>
        <taxon>Tracheophyta</taxon>
        <taxon>Spermatophyta</taxon>
        <taxon>Magnoliopsida</taxon>
        <taxon>eudicotyledons</taxon>
        <taxon>Gunneridae</taxon>
        <taxon>Pentapetalae</taxon>
        <taxon>Caryophyllales</taxon>
        <taxon>Chenopodiaceae</taxon>
        <taxon>Chenopodioideae</taxon>
        <taxon>Atripliceae</taxon>
        <taxon>Chenopodium</taxon>
    </lineage>
</organism>
<name>A0A803MQI7_CHEQI</name>
<evidence type="ECO:0000313" key="12">
    <source>
        <dbReference type="EnsemblPlants" id="AUR62033538-RA:cds"/>
    </source>
</evidence>
<evidence type="ECO:0000256" key="2">
    <source>
        <dbReference type="ARBA" id="ARBA00006012"/>
    </source>
</evidence>
<dbReference type="Gramene" id="AUR62033538-RA">
    <property type="protein sequence ID" value="AUR62033538-RA:cds"/>
    <property type="gene ID" value="AUR62033538"/>
</dbReference>
<keyword evidence="7" id="KW-0067">ATP-binding</keyword>
<dbReference type="CDD" id="cd03232">
    <property type="entry name" value="ABCG_PDR_domain2"/>
    <property type="match status" value="1"/>
</dbReference>
<dbReference type="GO" id="GO:0005524">
    <property type="term" value="F:ATP binding"/>
    <property type="evidence" value="ECO:0007669"/>
    <property type="project" value="UniProtKB-KW"/>
</dbReference>
<dbReference type="SMART" id="SM00382">
    <property type="entry name" value="AAA"/>
    <property type="match status" value="2"/>
</dbReference>
<feature type="transmembrane region" description="Helical" evidence="10">
    <location>
        <begin position="1044"/>
        <end position="1071"/>
    </location>
</feature>
<evidence type="ECO:0000259" key="11">
    <source>
        <dbReference type="PROSITE" id="PS50893"/>
    </source>
</evidence>
<keyword evidence="3" id="KW-0813">Transport</keyword>
<dbReference type="InterPro" id="IPR003593">
    <property type="entry name" value="AAA+_ATPase"/>
</dbReference>